<dbReference type="RefSeq" id="WP_246919321.1">
    <property type="nucleotide sequence ID" value="NZ_CP140151.1"/>
</dbReference>
<evidence type="ECO:0000313" key="3">
    <source>
        <dbReference type="Proteomes" id="UP001321908"/>
    </source>
</evidence>
<dbReference type="EMBL" id="CP140151">
    <property type="protein sequence ID" value="WQH10129.1"/>
    <property type="molecule type" value="Genomic_DNA"/>
</dbReference>
<feature type="transmembrane region" description="Helical" evidence="1">
    <location>
        <begin position="43"/>
        <end position="62"/>
    </location>
</feature>
<keyword evidence="1" id="KW-1133">Transmembrane helix</keyword>
<feature type="transmembrane region" description="Helical" evidence="1">
    <location>
        <begin position="21"/>
        <end position="37"/>
    </location>
</feature>
<keyword evidence="1" id="KW-0472">Membrane</keyword>
<keyword evidence="3" id="KW-1185">Reference proteome</keyword>
<evidence type="ECO:0008006" key="4">
    <source>
        <dbReference type="Google" id="ProtNLM"/>
    </source>
</evidence>
<reference evidence="2 3" key="1">
    <citation type="submission" date="2023-11" db="EMBL/GenBank/DDBJ databases">
        <title>MicrobeMod: A computational toolkit for identifying prokaryotic methylation and restriction-modification with nanopore sequencing.</title>
        <authorList>
            <person name="Crits-Christoph A."/>
            <person name="Kang S.C."/>
            <person name="Lee H."/>
            <person name="Ostrov N."/>
        </authorList>
    </citation>
    <scope>NUCLEOTIDE SEQUENCE [LARGE SCALE GENOMIC DNA]</scope>
    <source>
        <strain evidence="2 3">ATCC 43984</strain>
    </source>
</reference>
<accession>A0ABZ0YEZ9</accession>
<proteinExistence type="predicted"/>
<dbReference type="Proteomes" id="UP001321908">
    <property type="component" value="Chromosome"/>
</dbReference>
<evidence type="ECO:0000313" key="2">
    <source>
        <dbReference type="EMBL" id="WQH10129.1"/>
    </source>
</evidence>
<protein>
    <recommendedName>
        <fullName evidence="4">YcxB-like protein</fullName>
    </recommendedName>
</protein>
<sequence length="160" mass="17889">MKAIEKWADRIYSESDFGRSIATSLTGVVGLAIYILINDWVIAAFASIIAFPIIRIVATSFNDSYKRERERRVDEECASYLFGKLSGQELEVVQSFVKAGGSVLTWSQVNGLPVRSSAIESMISRELMWPSVMADGMKETFVLDTKIFDLGVRKYGRKSS</sequence>
<name>A0ABZ0YEZ9_9GAMM</name>
<keyword evidence="1" id="KW-0812">Transmembrane</keyword>
<evidence type="ECO:0000256" key="1">
    <source>
        <dbReference type="SAM" id="Phobius"/>
    </source>
</evidence>
<organism evidence="2 3">
    <name type="scientific">Chromohalobacter canadensis</name>
    <dbReference type="NCBI Taxonomy" id="141389"/>
    <lineage>
        <taxon>Bacteria</taxon>
        <taxon>Pseudomonadati</taxon>
        <taxon>Pseudomonadota</taxon>
        <taxon>Gammaproteobacteria</taxon>
        <taxon>Oceanospirillales</taxon>
        <taxon>Halomonadaceae</taxon>
        <taxon>Chromohalobacter</taxon>
    </lineage>
</organism>
<gene>
    <name evidence="2" type="ORF">SR908_05530</name>
</gene>